<feature type="compositionally biased region" description="Polar residues" evidence="3">
    <location>
        <begin position="427"/>
        <end position="451"/>
    </location>
</feature>
<dbReference type="SUPFAM" id="SSF117892">
    <property type="entry name" value="Band 7/SPFH domain"/>
    <property type="match status" value="1"/>
</dbReference>
<comment type="subcellular location">
    <subcellularLocation>
        <location evidence="1">Membrane</location>
        <topology evidence="1">Single-pass membrane protein</topology>
    </subcellularLocation>
</comment>
<feature type="domain" description="Band 7" evidence="4">
    <location>
        <begin position="85"/>
        <end position="254"/>
    </location>
</feature>
<dbReference type="SMART" id="SM00244">
    <property type="entry name" value="PHB"/>
    <property type="match status" value="1"/>
</dbReference>
<reference evidence="5" key="1">
    <citation type="submission" date="2023-09" db="EMBL/GenBank/DDBJ databases">
        <title>Undibacterium sp. 20NA77.5 isolated from freshwater.</title>
        <authorList>
            <person name="Le V."/>
            <person name="Ko S.-R."/>
            <person name="Ahn C.-Y."/>
            <person name="Oh H.-M."/>
        </authorList>
    </citation>
    <scope>NUCLEOTIDE SEQUENCE</scope>
    <source>
        <strain evidence="5">20NA77.5</strain>
    </source>
</reference>
<name>A0ABY9RLW2_9BURK</name>
<keyword evidence="6" id="KW-1185">Reference proteome</keyword>
<dbReference type="Gene3D" id="3.30.479.30">
    <property type="entry name" value="Band 7 domain"/>
    <property type="match status" value="1"/>
</dbReference>
<sequence>MTNRLKTLVSAVRSSFASLFTSKNPGYGAPGATDANENSESEYQSEYPAEFQVKTRPSIFTPQFFKATAAISLVGLGAYALYTHPPLKTVQRGEIGLRANQLTGNVSAFREGSVIVVPGLHQLRKFSLQDQLYRPSKNRSSSEAPFQSIEGLSLGVDLAVRYAIDPSKLVNNVKGLPDDVGGQIVEPLVQGVMYKAFTKYTVKEIFSSKRGEIQQIIETELTPKLAAEGITLRAVTIGKIDLPEDYKRGMERLLQEELETEKMRYTLDLKEKQVKQTALESEAEKVRREKAAEAAANEQVIAARAQEEAMKHVLPFKQKQIEQRQLEAEAAKISMIKTSEGNAQARLIEAAGEADSRRKLADAEAYRQELVGKVSSAQLERDGALLSKHPLLIQKTMADKLSDKISVIIAPPPADGGFIGSALLGTGKNTKTSVNKETVQTEASEGNEGSN</sequence>
<accession>A0ABY9RLW2</accession>
<dbReference type="InterPro" id="IPR001107">
    <property type="entry name" value="Band_7"/>
</dbReference>
<proteinExistence type="predicted"/>
<dbReference type="Pfam" id="PF01145">
    <property type="entry name" value="Band_7"/>
    <property type="match status" value="1"/>
</dbReference>
<feature type="region of interest" description="Disordered" evidence="3">
    <location>
        <begin position="426"/>
        <end position="451"/>
    </location>
</feature>
<dbReference type="PANTHER" id="PTHR42911">
    <property type="entry name" value="MODULATOR OF FTSH PROTEASE HFLC"/>
    <property type="match status" value="1"/>
</dbReference>
<dbReference type="RefSeq" id="WP_309483678.1">
    <property type="nucleotide sequence ID" value="NZ_CP133720.1"/>
</dbReference>
<dbReference type="PANTHER" id="PTHR42911:SF2">
    <property type="entry name" value="PROHIBITIN FAMILY PROTEIN"/>
    <property type="match status" value="1"/>
</dbReference>
<gene>
    <name evidence="5" type="ORF">RF679_07945</name>
</gene>
<feature type="coiled-coil region" evidence="2">
    <location>
        <begin position="255"/>
        <end position="289"/>
    </location>
</feature>
<evidence type="ECO:0000259" key="4">
    <source>
        <dbReference type="SMART" id="SM00244"/>
    </source>
</evidence>
<evidence type="ECO:0000256" key="3">
    <source>
        <dbReference type="SAM" id="MobiDB-lite"/>
    </source>
</evidence>
<protein>
    <submittedName>
        <fullName evidence="5">SPFH domain-containing protein</fullName>
    </submittedName>
</protein>
<evidence type="ECO:0000313" key="6">
    <source>
        <dbReference type="Proteomes" id="UP001181355"/>
    </source>
</evidence>
<keyword evidence="2" id="KW-0175">Coiled coil</keyword>
<evidence type="ECO:0000313" key="5">
    <source>
        <dbReference type="EMBL" id="WMW82203.1"/>
    </source>
</evidence>
<evidence type="ECO:0000256" key="2">
    <source>
        <dbReference type="SAM" id="Coils"/>
    </source>
</evidence>
<dbReference type="InterPro" id="IPR036013">
    <property type="entry name" value="Band_7/SPFH_dom_sf"/>
</dbReference>
<dbReference type="EMBL" id="CP133720">
    <property type="protein sequence ID" value="WMW82203.1"/>
    <property type="molecule type" value="Genomic_DNA"/>
</dbReference>
<dbReference type="Proteomes" id="UP001181355">
    <property type="component" value="Chromosome"/>
</dbReference>
<organism evidence="5 6">
    <name type="scientific">Undibacterium cyanobacteriorum</name>
    <dbReference type="NCBI Taxonomy" id="3073561"/>
    <lineage>
        <taxon>Bacteria</taxon>
        <taxon>Pseudomonadati</taxon>
        <taxon>Pseudomonadota</taxon>
        <taxon>Betaproteobacteria</taxon>
        <taxon>Burkholderiales</taxon>
        <taxon>Oxalobacteraceae</taxon>
        <taxon>Undibacterium</taxon>
    </lineage>
</organism>
<evidence type="ECO:0000256" key="1">
    <source>
        <dbReference type="ARBA" id="ARBA00004167"/>
    </source>
</evidence>